<dbReference type="Proteomes" id="UP001163046">
    <property type="component" value="Unassembled WGS sequence"/>
</dbReference>
<evidence type="ECO:0000313" key="2">
    <source>
        <dbReference type="Proteomes" id="UP001163046"/>
    </source>
</evidence>
<organism evidence="1 2">
    <name type="scientific">Desmophyllum pertusum</name>
    <dbReference type="NCBI Taxonomy" id="174260"/>
    <lineage>
        <taxon>Eukaryota</taxon>
        <taxon>Metazoa</taxon>
        <taxon>Cnidaria</taxon>
        <taxon>Anthozoa</taxon>
        <taxon>Hexacorallia</taxon>
        <taxon>Scleractinia</taxon>
        <taxon>Caryophylliina</taxon>
        <taxon>Caryophylliidae</taxon>
        <taxon>Desmophyllum</taxon>
    </lineage>
</organism>
<comment type="caution">
    <text evidence="1">The sequence shown here is derived from an EMBL/GenBank/DDBJ whole genome shotgun (WGS) entry which is preliminary data.</text>
</comment>
<dbReference type="EMBL" id="MU825434">
    <property type="protein sequence ID" value="KAJ7389382.1"/>
    <property type="molecule type" value="Genomic_DNA"/>
</dbReference>
<gene>
    <name evidence="1" type="ORF">OS493_031911</name>
</gene>
<keyword evidence="2" id="KW-1185">Reference proteome</keyword>
<proteinExistence type="predicted"/>
<dbReference type="AlphaFoldDB" id="A0A9X0D6M5"/>
<name>A0A9X0D6M5_9CNID</name>
<dbReference type="OrthoDB" id="5963402at2759"/>
<sequence>MALIISLPSNNVEAIKLGLSGYSVPSLHQYPRPSEGSGCAPRFSFPSTECIGETDRLVRFLGSSGLTLHVAQQIWQKLNRLSQQVCFHAKGKKPGVFQYLGKGKLLGAMKLVYREGSVRCASSTLHNSRWGCFSHPCQDNALLNVVVTDDNDNIIFPAKKYLKSAGLWYYLPFTDARSSDELVFTDYANPVYLASNAKVRIWYGEDLKDWKNADNAGKVCVDVYGHFIQL</sequence>
<protein>
    <submittedName>
        <fullName evidence="1">Uncharacterized protein</fullName>
    </submittedName>
</protein>
<reference evidence="1" key="1">
    <citation type="submission" date="2023-01" db="EMBL/GenBank/DDBJ databases">
        <title>Genome assembly of the deep-sea coral Lophelia pertusa.</title>
        <authorList>
            <person name="Herrera S."/>
            <person name="Cordes E."/>
        </authorList>
    </citation>
    <scope>NUCLEOTIDE SEQUENCE</scope>
    <source>
        <strain evidence="1">USNM1676648</strain>
        <tissue evidence="1">Polyp</tissue>
    </source>
</reference>
<accession>A0A9X0D6M5</accession>
<evidence type="ECO:0000313" key="1">
    <source>
        <dbReference type="EMBL" id="KAJ7389382.1"/>
    </source>
</evidence>